<dbReference type="Proteomes" id="UP001300502">
    <property type="component" value="Unassembled WGS sequence"/>
</dbReference>
<name>A0AAV9IKR9_9RHOD</name>
<sequence length="418" mass="48050">MQNINTFQSFLVLLKRTWDRSSRDEEGGTISLAELFVGLQYLMEKADKEREGRKIPRANILRDPFVLINLRHYCMLAHGAYSESVTDICSKTPLMESDIVQFQLVSRQEQPAYYLAVDHLTRNIVLSICGTKSFQDVLTDVNVETTEFLDGYAPKGMVASVYWLQNQVLHTILEQMAEYPEYGVVFVGHSLGGAVATLLSLLLRKTLEIPVTCYSYGPPPCVCPSFVPLTKEFGVTTVILDTDLIPRFNLESLNLLVVELKNLDWQQVYFHDSELHSKLFGAAANYLGQDTTQQISQQISNYLRKGLRKGSQQVIEYGKNTLKSKFHNSNNMKEIAHLHQKMSDWSRSYWSHWESSTKEMHPLKLAGNIWHIQREGNKYFAVESDQGDYWNRIEPSRQMLHDHRISHIELALKDLQLE</sequence>
<dbReference type="InterPro" id="IPR029058">
    <property type="entry name" value="AB_hydrolase_fold"/>
</dbReference>
<dbReference type="SUPFAM" id="SSF53474">
    <property type="entry name" value="alpha/beta-Hydrolases"/>
    <property type="match status" value="1"/>
</dbReference>
<dbReference type="InterPro" id="IPR002921">
    <property type="entry name" value="Fungal_lipase-type"/>
</dbReference>
<gene>
    <name evidence="2" type="ORF">GAYE_SCF45G5737</name>
</gene>
<dbReference type="CDD" id="cd00519">
    <property type="entry name" value="Lipase_3"/>
    <property type="match status" value="1"/>
</dbReference>
<reference evidence="2 3" key="1">
    <citation type="submission" date="2022-07" db="EMBL/GenBank/DDBJ databases">
        <title>Genome-wide signatures of adaptation to extreme environments.</title>
        <authorList>
            <person name="Cho C.H."/>
            <person name="Yoon H.S."/>
        </authorList>
    </citation>
    <scope>NUCLEOTIDE SEQUENCE [LARGE SCALE GENOMIC DNA]</scope>
    <source>
        <strain evidence="2 3">108.79 E11</strain>
    </source>
</reference>
<evidence type="ECO:0000313" key="2">
    <source>
        <dbReference type="EMBL" id="KAK4527806.1"/>
    </source>
</evidence>
<evidence type="ECO:0000313" key="3">
    <source>
        <dbReference type="Proteomes" id="UP001300502"/>
    </source>
</evidence>
<keyword evidence="3" id="KW-1185">Reference proteome</keyword>
<proteinExistence type="predicted"/>
<comment type="caution">
    <text evidence="2">The sequence shown here is derived from an EMBL/GenBank/DDBJ whole genome shotgun (WGS) entry which is preliminary data.</text>
</comment>
<dbReference type="Pfam" id="PF01764">
    <property type="entry name" value="Lipase_3"/>
    <property type="match status" value="1"/>
</dbReference>
<organism evidence="2 3">
    <name type="scientific">Galdieria yellowstonensis</name>
    <dbReference type="NCBI Taxonomy" id="3028027"/>
    <lineage>
        <taxon>Eukaryota</taxon>
        <taxon>Rhodophyta</taxon>
        <taxon>Bangiophyceae</taxon>
        <taxon>Galdieriales</taxon>
        <taxon>Galdieriaceae</taxon>
        <taxon>Galdieria</taxon>
    </lineage>
</organism>
<dbReference type="GO" id="GO:0006629">
    <property type="term" value="P:lipid metabolic process"/>
    <property type="evidence" value="ECO:0007669"/>
    <property type="project" value="InterPro"/>
</dbReference>
<dbReference type="PANTHER" id="PTHR47418">
    <property type="entry name" value="ALPHA/BETA-HYDROLASES SUPERFAMILY PROTEIN"/>
    <property type="match status" value="1"/>
</dbReference>
<dbReference type="EMBL" id="JANCYU010000056">
    <property type="protein sequence ID" value="KAK4527806.1"/>
    <property type="molecule type" value="Genomic_DNA"/>
</dbReference>
<feature type="domain" description="Fungal lipase-type" evidence="1">
    <location>
        <begin position="125"/>
        <end position="249"/>
    </location>
</feature>
<dbReference type="AlphaFoldDB" id="A0AAV9IKR9"/>
<dbReference type="Gene3D" id="3.40.50.1820">
    <property type="entry name" value="alpha/beta hydrolase"/>
    <property type="match status" value="1"/>
</dbReference>
<accession>A0AAV9IKR9</accession>
<protein>
    <recommendedName>
        <fullName evidence="1">Fungal lipase-type domain-containing protein</fullName>
    </recommendedName>
</protein>
<evidence type="ECO:0000259" key="1">
    <source>
        <dbReference type="Pfam" id="PF01764"/>
    </source>
</evidence>